<dbReference type="AlphaFoldDB" id="A0A5M9MVX3"/>
<dbReference type="GO" id="GO:0005886">
    <property type="term" value="C:plasma membrane"/>
    <property type="evidence" value="ECO:0007669"/>
    <property type="project" value="UniProtKB-SubCell"/>
</dbReference>
<dbReference type="RefSeq" id="XP_033425978.1">
    <property type="nucleotide sequence ID" value="XM_033572663.1"/>
</dbReference>
<evidence type="ECO:0000313" key="9">
    <source>
        <dbReference type="EMBL" id="KAA8646617.1"/>
    </source>
</evidence>
<dbReference type="InterPro" id="IPR013320">
    <property type="entry name" value="ConA-like_dom_sf"/>
</dbReference>
<dbReference type="GO" id="GO:0004553">
    <property type="term" value="F:hydrolase activity, hydrolyzing O-glycosyl compounds"/>
    <property type="evidence" value="ECO:0007669"/>
    <property type="project" value="InterPro"/>
</dbReference>
<proteinExistence type="inferred from homology"/>
<evidence type="ECO:0000259" key="8">
    <source>
        <dbReference type="PROSITE" id="PS51762"/>
    </source>
</evidence>
<comment type="caution">
    <text evidence="9">The sequence shown here is derived from an EMBL/GenBank/DDBJ whole genome shotgun (WGS) entry which is preliminary data.</text>
</comment>
<evidence type="ECO:0000256" key="4">
    <source>
        <dbReference type="ARBA" id="ARBA00022622"/>
    </source>
</evidence>
<organism evidence="9 10">
    <name type="scientific">Aspergillus tanneri</name>
    <dbReference type="NCBI Taxonomy" id="1220188"/>
    <lineage>
        <taxon>Eukaryota</taxon>
        <taxon>Fungi</taxon>
        <taxon>Dikarya</taxon>
        <taxon>Ascomycota</taxon>
        <taxon>Pezizomycotina</taxon>
        <taxon>Eurotiomycetes</taxon>
        <taxon>Eurotiomycetidae</taxon>
        <taxon>Eurotiales</taxon>
        <taxon>Aspergillaceae</taxon>
        <taxon>Aspergillus</taxon>
        <taxon>Aspergillus subgen. Circumdati</taxon>
    </lineage>
</organism>
<name>A0A5M9MVX3_9EURO</name>
<evidence type="ECO:0000256" key="2">
    <source>
        <dbReference type="ARBA" id="ARBA00006865"/>
    </source>
</evidence>
<accession>A0A5M9MVX3</accession>
<reference evidence="9 10" key="1">
    <citation type="submission" date="2019-08" db="EMBL/GenBank/DDBJ databases">
        <title>The genome sequence of a newly discovered highly antifungal drug resistant Aspergillus species, Aspergillus tanneri NIH 1004.</title>
        <authorList>
            <person name="Mounaud S."/>
            <person name="Singh I."/>
            <person name="Joardar V."/>
            <person name="Pakala S."/>
            <person name="Pakala S."/>
            <person name="Venepally P."/>
            <person name="Chung J.K."/>
            <person name="Losada L."/>
            <person name="Nierman W.C."/>
        </authorList>
    </citation>
    <scope>NUCLEOTIDE SEQUENCE [LARGE SCALE GENOMIC DNA]</scope>
    <source>
        <strain evidence="9 10">NIH1004</strain>
    </source>
</reference>
<dbReference type="PROSITE" id="PS51762">
    <property type="entry name" value="GH16_2"/>
    <property type="match status" value="1"/>
</dbReference>
<feature type="transmembrane region" description="Helical" evidence="7">
    <location>
        <begin position="78"/>
        <end position="96"/>
    </location>
</feature>
<evidence type="ECO:0000256" key="3">
    <source>
        <dbReference type="ARBA" id="ARBA00022475"/>
    </source>
</evidence>
<protein>
    <recommendedName>
        <fullName evidence="8">GH16 domain-containing protein</fullName>
    </recommendedName>
</protein>
<evidence type="ECO:0000256" key="5">
    <source>
        <dbReference type="ARBA" id="ARBA00023288"/>
    </source>
</evidence>
<dbReference type="GO" id="GO:0098552">
    <property type="term" value="C:side of membrane"/>
    <property type="evidence" value="ECO:0007669"/>
    <property type="project" value="UniProtKB-KW"/>
</dbReference>
<keyword evidence="7" id="KW-0812">Transmembrane</keyword>
<dbReference type="OrthoDB" id="4781at2759"/>
<dbReference type="SUPFAM" id="SSF49899">
    <property type="entry name" value="Concanavalin A-like lectins/glucanases"/>
    <property type="match status" value="1"/>
</dbReference>
<dbReference type="Gene3D" id="2.60.120.200">
    <property type="match status" value="1"/>
</dbReference>
<dbReference type="EMBL" id="QUQM01000007">
    <property type="protein sequence ID" value="KAA8646617.1"/>
    <property type="molecule type" value="Genomic_DNA"/>
</dbReference>
<keyword evidence="7" id="KW-1133">Transmembrane helix</keyword>
<keyword evidence="4" id="KW-0336">GPI-anchor</keyword>
<evidence type="ECO:0000256" key="6">
    <source>
        <dbReference type="SAM" id="MobiDB-lite"/>
    </source>
</evidence>
<sequence>MEKVITEPPRNPFTDSATASRATSIQINSCVSQRSEGPSSSGLRPLARRRLQSYRLKGEYEQPWKDDPRLYRTRCGNYIIWGCIAVGIVLSGYINYSVTREVPKQSYCLILDDHFQTLDTNVWNHEVQVNGFGNGVFDWTTSDNQNSYVDAEGLHIVPTLTTETTKITSDQILDGFSLNLTKAHGDGSCTGTSNDECSVRSNHTLGTILPPVRSARLNTRGTKSIRYGRVEVTAKFPTGDWLWPAIWMMPVNDTYGSWPASGEIDIAESRGNDVNYPLDGRDVISSSMHWGPTAQTDSFWRATRGKALRRTDFSQGFHIFGLQWSQDYLFTYVDSPLQQVLYWTFEKDRTMWEKGVFAGMTINSSLVRDPWSSHGRPNTPFDQPFYLVLNVAVGGRNGWFRDGVGNKPWTDSGNSALDFYEALPTWYPTWPNSSSRGMTVQSVRMWQEGACP</sequence>
<dbReference type="InterPro" id="IPR050546">
    <property type="entry name" value="Glycosyl_Hydrlase_16"/>
</dbReference>
<keyword evidence="4" id="KW-0325">Glycoprotein</keyword>
<dbReference type="VEuPathDB" id="FungiDB:EYZ11_012007"/>
<gene>
    <name evidence="9" type="ORF">ATNIH1004_008050</name>
</gene>
<dbReference type="Pfam" id="PF00722">
    <property type="entry name" value="Glyco_hydro_16"/>
    <property type="match status" value="1"/>
</dbReference>
<keyword evidence="7" id="KW-0472">Membrane</keyword>
<dbReference type="GeneID" id="54330752"/>
<dbReference type="GO" id="GO:0005975">
    <property type="term" value="P:carbohydrate metabolic process"/>
    <property type="evidence" value="ECO:0007669"/>
    <property type="project" value="InterPro"/>
</dbReference>
<dbReference type="Proteomes" id="UP000324241">
    <property type="component" value="Unassembled WGS sequence"/>
</dbReference>
<evidence type="ECO:0000256" key="7">
    <source>
        <dbReference type="SAM" id="Phobius"/>
    </source>
</evidence>
<evidence type="ECO:0000313" key="10">
    <source>
        <dbReference type="Proteomes" id="UP000324241"/>
    </source>
</evidence>
<evidence type="ECO:0000256" key="1">
    <source>
        <dbReference type="ARBA" id="ARBA00004609"/>
    </source>
</evidence>
<comment type="subcellular location">
    <subcellularLocation>
        <location evidence="1">Cell membrane</location>
        <topology evidence="1">Lipid-anchor</topology>
        <topology evidence="1">GPI-anchor</topology>
    </subcellularLocation>
</comment>
<dbReference type="PANTHER" id="PTHR10963:SF55">
    <property type="entry name" value="GLYCOSIDE HYDROLASE FAMILY 16 PROTEIN"/>
    <property type="match status" value="1"/>
</dbReference>
<dbReference type="InterPro" id="IPR000757">
    <property type="entry name" value="Beta-glucanase-like"/>
</dbReference>
<dbReference type="PANTHER" id="PTHR10963">
    <property type="entry name" value="GLYCOSYL HYDROLASE-RELATED"/>
    <property type="match status" value="1"/>
</dbReference>
<feature type="domain" description="GH16" evidence="8">
    <location>
        <begin position="137"/>
        <end position="429"/>
    </location>
</feature>
<keyword evidence="3" id="KW-1003">Cell membrane</keyword>
<comment type="similarity">
    <text evidence="2">Belongs to the glycosyl hydrolase 16 family.</text>
</comment>
<keyword evidence="5" id="KW-0449">Lipoprotein</keyword>
<feature type="region of interest" description="Disordered" evidence="6">
    <location>
        <begin position="1"/>
        <end position="21"/>
    </location>
</feature>